<proteinExistence type="predicted"/>
<protein>
    <submittedName>
        <fullName evidence="2">Uncharacterized protein</fullName>
    </submittedName>
</protein>
<keyword evidence="3" id="KW-1185">Reference proteome</keyword>
<organism evidence="2 3">
    <name type="scientific">Pseudovirgaria hyperparasitica</name>
    <dbReference type="NCBI Taxonomy" id="470096"/>
    <lineage>
        <taxon>Eukaryota</taxon>
        <taxon>Fungi</taxon>
        <taxon>Dikarya</taxon>
        <taxon>Ascomycota</taxon>
        <taxon>Pezizomycotina</taxon>
        <taxon>Dothideomycetes</taxon>
        <taxon>Dothideomycetes incertae sedis</taxon>
        <taxon>Acrospermales</taxon>
        <taxon>Acrospermaceae</taxon>
        <taxon>Pseudovirgaria</taxon>
    </lineage>
</organism>
<gene>
    <name evidence="2" type="ORF">EJ05DRAFT_474902</name>
</gene>
<feature type="region of interest" description="Disordered" evidence="1">
    <location>
        <begin position="446"/>
        <end position="475"/>
    </location>
</feature>
<accession>A0A6A6WAG2</accession>
<dbReference type="RefSeq" id="XP_033602299.1">
    <property type="nucleotide sequence ID" value="XM_033743695.1"/>
</dbReference>
<evidence type="ECO:0000313" key="2">
    <source>
        <dbReference type="EMBL" id="KAF2759848.1"/>
    </source>
</evidence>
<dbReference type="GeneID" id="54484749"/>
<feature type="region of interest" description="Disordered" evidence="1">
    <location>
        <begin position="413"/>
        <end position="433"/>
    </location>
</feature>
<evidence type="ECO:0000256" key="1">
    <source>
        <dbReference type="SAM" id="MobiDB-lite"/>
    </source>
</evidence>
<dbReference type="Proteomes" id="UP000799437">
    <property type="component" value="Unassembled WGS sequence"/>
</dbReference>
<dbReference type="AlphaFoldDB" id="A0A6A6WAG2"/>
<dbReference type="OrthoDB" id="4770905at2759"/>
<sequence length="475" mass="52224">MASYYPEGECFFLRSTLKYNDDFAPFSAEDPKDFYSHVLIEYQWNGWVVANNDDYGHPRSDLKTGYGSQYDTQFGNWDRFWVGETKDTDPSKMLAITTYPNSLNWNEMRDRDNGGPRKYILRPVRIKDPKTQWLWIDATIPIRAIYFPVCQKTDEAYPNYCTYVVIDFKARTKIESYNTVGELRTHECTRELGLGLNRGLCWLFKVPDIITYLVIPRKLRNPSYGVYRSKTKGDEMVLQAWAGLKWKCDSNSLNHMPSNSFCRQIDLAQVMSATFGVEVGWRPYKYSSFILDIVKQVVTLGLGFVPGAGAILSVAFGMGLQLLDNPDSFKTSNVLDLSSALLATLVASAGKSKKYIAPGFLPSGAGGLGGSSSGLPKLGGAPKKGGLLDNAENALDDILHADLGDALEDLTGGGKQARKKAGDAENSELTASARELPIELVSLAEENHGRGFSDDGAGPGNGENEAGEVSEGMSG</sequence>
<dbReference type="EMBL" id="ML996569">
    <property type="protein sequence ID" value="KAF2759848.1"/>
    <property type="molecule type" value="Genomic_DNA"/>
</dbReference>
<evidence type="ECO:0000313" key="3">
    <source>
        <dbReference type="Proteomes" id="UP000799437"/>
    </source>
</evidence>
<name>A0A6A6WAG2_9PEZI</name>
<reference evidence="2" key="1">
    <citation type="journal article" date="2020" name="Stud. Mycol.">
        <title>101 Dothideomycetes genomes: a test case for predicting lifestyles and emergence of pathogens.</title>
        <authorList>
            <person name="Haridas S."/>
            <person name="Albert R."/>
            <person name="Binder M."/>
            <person name="Bloem J."/>
            <person name="Labutti K."/>
            <person name="Salamov A."/>
            <person name="Andreopoulos B."/>
            <person name="Baker S."/>
            <person name="Barry K."/>
            <person name="Bills G."/>
            <person name="Bluhm B."/>
            <person name="Cannon C."/>
            <person name="Castanera R."/>
            <person name="Culley D."/>
            <person name="Daum C."/>
            <person name="Ezra D."/>
            <person name="Gonzalez J."/>
            <person name="Henrissat B."/>
            <person name="Kuo A."/>
            <person name="Liang C."/>
            <person name="Lipzen A."/>
            <person name="Lutzoni F."/>
            <person name="Magnuson J."/>
            <person name="Mondo S."/>
            <person name="Nolan M."/>
            <person name="Ohm R."/>
            <person name="Pangilinan J."/>
            <person name="Park H.-J."/>
            <person name="Ramirez L."/>
            <person name="Alfaro M."/>
            <person name="Sun H."/>
            <person name="Tritt A."/>
            <person name="Yoshinaga Y."/>
            <person name="Zwiers L.-H."/>
            <person name="Turgeon B."/>
            <person name="Goodwin S."/>
            <person name="Spatafora J."/>
            <person name="Crous P."/>
            <person name="Grigoriev I."/>
        </authorList>
    </citation>
    <scope>NUCLEOTIDE SEQUENCE</scope>
    <source>
        <strain evidence="2">CBS 121739</strain>
    </source>
</reference>